<reference evidence="1" key="1">
    <citation type="submission" date="2022-06" db="EMBL/GenBank/DDBJ databases">
        <authorList>
            <person name="Legras J.-L."/>
            <person name="Devillers H."/>
            <person name="Grondin C."/>
        </authorList>
    </citation>
    <scope>NUCLEOTIDE SEQUENCE</scope>
    <source>
        <strain evidence="1">CLIB 1444</strain>
    </source>
</reference>
<keyword evidence="2" id="KW-1185">Reference proteome</keyword>
<evidence type="ECO:0000313" key="1">
    <source>
        <dbReference type="EMBL" id="CAH6721631.1"/>
    </source>
</evidence>
<dbReference type="EMBL" id="CALSDN010000006">
    <property type="protein sequence ID" value="CAH6721631.1"/>
    <property type="molecule type" value="Genomic_DNA"/>
</dbReference>
<sequence>MDIYTYTVEQLLALEEDPALQLSQFNNDIAWKLGNHARSLAVEKFPGKAIVIDIALTSGHILFRTTTASGTAEDNDHWVQRKKNTVTRIGKSSFLVGQKLRLSNRTIEEGLLISSMEFAAHGGCVPLRLKGFDNLIGTLTISGLKQEQDHLLALEILKTFESA</sequence>
<protein>
    <submittedName>
        <fullName evidence="1">UPF0303 protein</fullName>
    </submittedName>
</protein>
<accession>A0ACA9Y9C0</accession>
<gene>
    <name evidence="1" type="ORF">CLIB1444_06S06568</name>
</gene>
<dbReference type="Proteomes" id="UP001152531">
    <property type="component" value="Unassembled WGS sequence"/>
</dbReference>
<name>A0ACA9Y9C0_9ASCO</name>
<evidence type="ECO:0000313" key="2">
    <source>
        <dbReference type="Proteomes" id="UP001152531"/>
    </source>
</evidence>
<organism evidence="1 2">
    <name type="scientific">[Candida] jaroonii</name>
    <dbReference type="NCBI Taxonomy" id="467808"/>
    <lineage>
        <taxon>Eukaryota</taxon>
        <taxon>Fungi</taxon>
        <taxon>Dikarya</taxon>
        <taxon>Ascomycota</taxon>
        <taxon>Saccharomycotina</taxon>
        <taxon>Pichiomycetes</taxon>
        <taxon>Debaryomycetaceae</taxon>
        <taxon>Yamadazyma</taxon>
    </lineage>
</organism>
<proteinExistence type="predicted"/>
<comment type="caution">
    <text evidence="1">The sequence shown here is derived from an EMBL/GenBank/DDBJ whole genome shotgun (WGS) entry which is preliminary data.</text>
</comment>